<reference evidence="10 11" key="1">
    <citation type="journal article" date="2014" name="Genome Biol. Evol.">
        <title>Comparative genomics and transcriptomics analyses reveal divergent lifestyle features of nematode endoparasitic fungus Hirsutella minnesotensis.</title>
        <authorList>
            <person name="Lai Y."/>
            <person name="Liu K."/>
            <person name="Zhang X."/>
            <person name="Zhang X."/>
            <person name="Li K."/>
            <person name="Wang N."/>
            <person name="Shu C."/>
            <person name="Wu Y."/>
            <person name="Wang C."/>
            <person name="Bushley K.E."/>
            <person name="Xiang M."/>
            <person name="Liu X."/>
        </authorList>
    </citation>
    <scope>NUCLEOTIDE SEQUENCE [LARGE SCALE GENOMIC DNA]</scope>
    <source>
        <strain evidence="10 11">3608</strain>
    </source>
</reference>
<evidence type="ECO:0000256" key="5">
    <source>
        <dbReference type="ARBA" id="ARBA00023008"/>
    </source>
</evidence>
<dbReference type="PANTHER" id="PTHR11709">
    <property type="entry name" value="MULTI-COPPER OXIDASE"/>
    <property type="match status" value="1"/>
</dbReference>
<dbReference type="Pfam" id="PF07732">
    <property type="entry name" value="Cu-oxidase_3"/>
    <property type="match status" value="1"/>
</dbReference>
<dbReference type="OrthoDB" id="2121828at2759"/>
<dbReference type="PANTHER" id="PTHR11709:SF394">
    <property type="entry name" value="FI03373P-RELATED"/>
    <property type="match status" value="1"/>
</dbReference>
<dbReference type="Pfam" id="PF07731">
    <property type="entry name" value="Cu-oxidase_2"/>
    <property type="match status" value="1"/>
</dbReference>
<dbReference type="CDD" id="cd04205">
    <property type="entry name" value="CuRO_2_LCC_like"/>
    <property type="match status" value="1"/>
</dbReference>
<dbReference type="InterPro" id="IPR008972">
    <property type="entry name" value="Cupredoxin"/>
</dbReference>
<dbReference type="InterPro" id="IPR011706">
    <property type="entry name" value="Cu-oxidase_C"/>
</dbReference>
<evidence type="ECO:0000313" key="10">
    <source>
        <dbReference type="EMBL" id="KJZ70499.1"/>
    </source>
</evidence>
<dbReference type="InterPro" id="IPR011707">
    <property type="entry name" value="Cu-oxidase-like_N"/>
</dbReference>
<dbReference type="CDD" id="cd13910">
    <property type="entry name" value="CuRO_3_MCO_like_4"/>
    <property type="match status" value="1"/>
</dbReference>
<dbReference type="InterPro" id="IPR045087">
    <property type="entry name" value="Cu-oxidase_fam"/>
</dbReference>
<keyword evidence="6" id="KW-0325">Glycoprotein</keyword>
<dbReference type="PROSITE" id="PS00079">
    <property type="entry name" value="MULTICOPPER_OXIDASE1"/>
    <property type="match status" value="1"/>
</dbReference>
<organism evidence="10 11">
    <name type="scientific">Hirsutella minnesotensis 3608</name>
    <dbReference type="NCBI Taxonomy" id="1043627"/>
    <lineage>
        <taxon>Eukaryota</taxon>
        <taxon>Fungi</taxon>
        <taxon>Dikarya</taxon>
        <taxon>Ascomycota</taxon>
        <taxon>Pezizomycotina</taxon>
        <taxon>Sordariomycetes</taxon>
        <taxon>Hypocreomycetidae</taxon>
        <taxon>Hypocreales</taxon>
        <taxon>Ophiocordycipitaceae</taxon>
        <taxon>Hirsutella</taxon>
    </lineage>
</organism>
<dbReference type="InterPro" id="IPR033138">
    <property type="entry name" value="Cu_oxidase_CS"/>
</dbReference>
<feature type="domain" description="Plastocyanin-like" evidence="7">
    <location>
        <begin position="232"/>
        <end position="363"/>
    </location>
</feature>
<protein>
    <submittedName>
        <fullName evidence="10">Uncharacterized protein</fullName>
    </submittedName>
</protein>
<dbReference type="SUPFAM" id="SSF49503">
    <property type="entry name" value="Cupredoxins"/>
    <property type="match status" value="3"/>
</dbReference>
<dbReference type="EMBL" id="KQ030622">
    <property type="protein sequence ID" value="KJZ70499.1"/>
    <property type="molecule type" value="Genomic_DNA"/>
</dbReference>
<evidence type="ECO:0000259" key="8">
    <source>
        <dbReference type="Pfam" id="PF07731"/>
    </source>
</evidence>
<dbReference type="Proteomes" id="UP000054481">
    <property type="component" value="Unassembled WGS sequence"/>
</dbReference>
<keyword evidence="3" id="KW-0732">Signal</keyword>
<dbReference type="GO" id="GO:0016491">
    <property type="term" value="F:oxidoreductase activity"/>
    <property type="evidence" value="ECO:0007669"/>
    <property type="project" value="UniProtKB-KW"/>
</dbReference>
<sequence length="635" mass="69619">MDDSEGGLEECGLLDEAKQEAGIDPKGQKWSSAAVRQLAGPTSCVVLATFILVSILALPLLAYPRYQAHSSDRLSSGAGQVAIELHPENHTRRQPTTLTFNWTVSRGQRAPDGVEKQVYLVNGLFPGPTIEARSGDRVIVNVFNALDSEGVSIHWHGLKMRGHNNMDGAVGFTQCPIPPAKSFTYNFTIGDDEHGTFWWHSHSQVQRGDGLYGGLVVHRPAEVEPASPQTEALLMIGDWFHRRHTEVLSSYADYSSLGNEPVPDSLLINGHGRFNCSFAVPSRPVTCQVTKMDPILGRRERHPTRLRIVNVGTVAGFHFALHGASLKPAFVDGGCSVKSRPSKSVGILYPGERVDTIMTWDQDGVSRPRFSVYLDPENFLGFPNEALSPNQTFVALPEAAASSPIAIAPKLEVGSSHCALDGLKSTSQPKLTIEPKAQETIALYIKTQKLSRYENRPLGFINHTTWIPQEPPLLSLNRTMWNSNQMISFIGTTSRPSTVDLIINNLDDGSHPIHLHGNPFYILSSHRAQGRDSWGSYNPFDSEPLSAPNLKDPLVKDTVAVPRRGYVQLRFTADNPGLWMLHCHMLVHTGTGMAAGLHVGDSRDFDHSRGVDMSAAALCERDGKTIGRNTGLEFV</sequence>
<keyword evidence="11" id="KW-1185">Reference proteome</keyword>
<keyword evidence="5" id="KW-0186">Copper</keyword>
<evidence type="ECO:0000313" key="11">
    <source>
        <dbReference type="Proteomes" id="UP000054481"/>
    </source>
</evidence>
<evidence type="ECO:0000256" key="2">
    <source>
        <dbReference type="ARBA" id="ARBA00022723"/>
    </source>
</evidence>
<dbReference type="InterPro" id="IPR001117">
    <property type="entry name" value="Cu-oxidase_2nd"/>
</dbReference>
<dbReference type="Pfam" id="PF00394">
    <property type="entry name" value="Cu-oxidase"/>
    <property type="match status" value="1"/>
</dbReference>
<keyword evidence="4" id="KW-0560">Oxidoreductase</keyword>
<dbReference type="Gene3D" id="2.60.40.420">
    <property type="entry name" value="Cupredoxins - blue copper proteins"/>
    <property type="match status" value="3"/>
</dbReference>
<evidence type="ECO:0000256" key="1">
    <source>
        <dbReference type="ARBA" id="ARBA00010609"/>
    </source>
</evidence>
<comment type="similarity">
    <text evidence="1">Belongs to the multicopper oxidase family.</text>
</comment>
<evidence type="ECO:0000256" key="3">
    <source>
        <dbReference type="ARBA" id="ARBA00022729"/>
    </source>
</evidence>
<proteinExistence type="inferred from homology"/>
<evidence type="ECO:0000256" key="6">
    <source>
        <dbReference type="ARBA" id="ARBA00023180"/>
    </source>
</evidence>
<accession>A0A0F8A2L5</accession>
<feature type="domain" description="Plastocyanin-like" evidence="8">
    <location>
        <begin position="494"/>
        <end position="600"/>
    </location>
</feature>
<dbReference type="AlphaFoldDB" id="A0A0F8A2L5"/>
<name>A0A0F8A2L5_9HYPO</name>
<evidence type="ECO:0000256" key="4">
    <source>
        <dbReference type="ARBA" id="ARBA00023002"/>
    </source>
</evidence>
<gene>
    <name evidence="10" type="ORF">HIM_10128</name>
</gene>
<dbReference type="InterPro" id="IPR002355">
    <property type="entry name" value="Cu_oxidase_Cu_BS"/>
</dbReference>
<dbReference type="PROSITE" id="PS00080">
    <property type="entry name" value="MULTICOPPER_OXIDASE2"/>
    <property type="match status" value="1"/>
</dbReference>
<keyword evidence="2" id="KW-0479">Metal-binding</keyword>
<dbReference type="GO" id="GO:0005507">
    <property type="term" value="F:copper ion binding"/>
    <property type="evidence" value="ECO:0007669"/>
    <property type="project" value="InterPro"/>
</dbReference>
<evidence type="ECO:0000259" key="7">
    <source>
        <dbReference type="Pfam" id="PF00394"/>
    </source>
</evidence>
<evidence type="ECO:0000259" key="9">
    <source>
        <dbReference type="Pfam" id="PF07732"/>
    </source>
</evidence>
<feature type="domain" description="Plastocyanin-like" evidence="9">
    <location>
        <begin position="104"/>
        <end position="221"/>
    </location>
</feature>